<keyword evidence="2" id="KW-0547">Nucleotide-binding</keyword>
<evidence type="ECO:0000256" key="4">
    <source>
        <dbReference type="ARBA" id="ARBA00022840"/>
    </source>
</evidence>
<name>A0A3B1DY87_9ZZZZ</name>
<organism evidence="6">
    <name type="scientific">hydrothermal vent metagenome</name>
    <dbReference type="NCBI Taxonomy" id="652676"/>
    <lineage>
        <taxon>unclassified sequences</taxon>
        <taxon>metagenomes</taxon>
        <taxon>ecological metagenomes</taxon>
    </lineage>
</organism>
<reference evidence="6" key="1">
    <citation type="submission" date="2018-06" db="EMBL/GenBank/DDBJ databases">
        <authorList>
            <person name="Zhirakovskaya E."/>
        </authorList>
    </citation>
    <scope>NUCLEOTIDE SEQUENCE</scope>
</reference>
<dbReference type="Gene3D" id="3.40.50.10330">
    <property type="entry name" value="Probable inorganic polyphosphate/atp-NAD kinase, domain 1"/>
    <property type="match status" value="1"/>
</dbReference>
<evidence type="ECO:0000256" key="1">
    <source>
        <dbReference type="ARBA" id="ARBA00022679"/>
    </source>
</evidence>
<keyword evidence="3" id="KW-0418">Kinase</keyword>
<evidence type="ECO:0000256" key="2">
    <source>
        <dbReference type="ARBA" id="ARBA00022741"/>
    </source>
</evidence>
<feature type="domain" description="DAGKc" evidence="5">
    <location>
        <begin position="1"/>
        <end position="142"/>
    </location>
</feature>
<evidence type="ECO:0000313" key="6">
    <source>
        <dbReference type="EMBL" id="VAX41394.1"/>
    </source>
</evidence>
<dbReference type="PANTHER" id="PTHR12358:SF54">
    <property type="entry name" value="SPHINGOSINE KINASE RELATED PROTEIN"/>
    <property type="match status" value="1"/>
</dbReference>
<sequence length="328" mass="35941">MRVLFVVNRASGTGRAERLAGEFVSACEGVGVVAAVCDARDERPEGMERKKFLQKHDCVAVVGGDGSLHHLLEAVRGAGSGTGVENAGDVEGMGVPVYHIPAGTENLFAREFGMTREPEVFVRALERGRLRTIDLGRLGGNEREKERRNAERKRGERDFALMVSFGPDAGVIHRLDKVRSRAVGHVAYLRPVLEEVLKPRVAHVRVRVDGQEVVGGTCGERGMLVVANSRQYARRLDPARKADMTDRLLDVVFLPGQTTAKMVCWAARCAMGEHLENEEAVWVRGREIEVVACGQTPWQCDGEAGGWLEEGEGMKIRVEPGAVRVLEP</sequence>
<dbReference type="InterPro" id="IPR050187">
    <property type="entry name" value="Lipid_Phosphate_FormReg"/>
</dbReference>
<dbReference type="InterPro" id="IPR001206">
    <property type="entry name" value="Diacylglycerol_kinase_cat_dom"/>
</dbReference>
<evidence type="ECO:0000259" key="5">
    <source>
        <dbReference type="PROSITE" id="PS50146"/>
    </source>
</evidence>
<keyword evidence="1" id="KW-0808">Transferase</keyword>
<dbReference type="InterPro" id="IPR045540">
    <property type="entry name" value="YegS/DAGK_C"/>
</dbReference>
<dbReference type="EMBL" id="UOGK01000534">
    <property type="protein sequence ID" value="VAX41394.1"/>
    <property type="molecule type" value="Genomic_DNA"/>
</dbReference>
<dbReference type="Gene3D" id="2.60.200.40">
    <property type="match status" value="1"/>
</dbReference>
<dbReference type="AlphaFoldDB" id="A0A3B1DY87"/>
<accession>A0A3B1DY87</accession>
<dbReference type="GO" id="GO:0016301">
    <property type="term" value="F:kinase activity"/>
    <property type="evidence" value="ECO:0007669"/>
    <property type="project" value="UniProtKB-KW"/>
</dbReference>
<proteinExistence type="predicted"/>
<gene>
    <name evidence="6" type="ORF">MNBD_PLANCTO03-564</name>
</gene>
<dbReference type="Pfam" id="PF00781">
    <property type="entry name" value="DAGK_cat"/>
    <property type="match status" value="1"/>
</dbReference>
<dbReference type="GO" id="GO:0005524">
    <property type="term" value="F:ATP binding"/>
    <property type="evidence" value="ECO:0007669"/>
    <property type="project" value="UniProtKB-KW"/>
</dbReference>
<dbReference type="InterPro" id="IPR017438">
    <property type="entry name" value="ATP-NAD_kinase_N"/>
</dbReference>
<keyword evidence="4" id="KW-0067">ATP-binding</keyword>
<dbReference type="Pfam" id="PF19279">
    <property type="entry name" value="YegS_C"/>
    <property type="match status" value="1"/>
</dbReference>
<dbReference type="PROSITE" id="PS50146">
    <property type="entry name" value="DAGK"/>
    <property type="match status" value="1"/>
</dbReference>
<dbReference type="InterPro" id="IPR016064">
    <property type="entry name" value="NAD/diacylglycerol_kinase_sf"/>
</dbReference>
<dbReference type="PANTHER" id="PTHR12358">
    <property type="entry name" value="SPHINGOSINE KINASE"/>
    <property type="match status" value="1"/>
</dbReference>
<protein>
    <recommendedName>
        <fullName evidence="5">DAGKc domain-containing protein</fullName>
    </recommendedName>
</protein>
<dbReference type="SUPFAM" id="SSF111331">
    <property type="entry name" value="NAD kinase/diacylglycerol kinase-like"/>
    <property type="match status" value="1"/>
</dbReference>
<evidence type="ECO:0000256" key="3">
    <source>
        <dbReference type="ARBA" id="ARBA00022777"/>
    </source>
</evidence>